<evidence type="ECO:0000256" key="1">
    <source>
        <dbReference type="SAM" id="MobiDB-lite"/>
    </source>
</evidence>
<dbReference type="AlphaFoldDB" id="A0A085ZA53"/>
<keyword evidence="4" id="KW-1185">Reference proteome</keyword>
<reference evidence="3 4" key="1">
    <citation type="submission" date="2014-07" db="EMBL/GenBank/DDBJ databases">
        <title>Genome of Chryseobacterium formosense LMG 24722.</title>
        <authorList>
            <person name="Pipes S.E."/>
            <person name="Stropko S.J."/>
            <person name="Newman J.D."/>
        </authorList>
    </citation>
    <scope>NUCLEOTIDE SEQUENCE [LARGE SCALE GENOMIC DNA]</scope>
    <source>
        <strain evidence="3 4">LMG 24722</strain>
    </source>
</reference>
<dbReference type="eggNOG" id="COG3843">
    <property type="taxonomic scope" value="Bacteria"/>
</dbReference>
<dbReference type="Proteomes" id="UP000028713">
    <property type="component" value="Unassembled WGS sequence"/>
</dbReference>
<accession>A0A085ZA53</accession>
<feature type="domain" description="MobA/VirD2-like nuclease" evidence="2">
    <location>
        <begin position="38"/>
        <end position="152"/>
    </location>
</feature>
<organism evidence="3 4">
    <name type="scientific">Chryseobacterium formosense</name>
    <dbReference type="NCBI Taxonomy" id="236814"/>
    <lineage>
        <taxon>Bacteria</taxon>
        <taxon>Pseudomonadati</taxon>
        <taxon>Bacteroidota</taxon>
        <taxon>Flavobacteriia</taxon>
        <taxon>Flavobacteriales</taxon>
        <taxon>Weeksellaceae</taxon>
        <taxon>Chryseobacterium group</taxon>
        <taxon>Chryseobacterium</taxon>
    </lineage>
</organism>
<comment type="caution">
    <text evidence="3">The sequence shown here is derived from an EMBL/GenBank/DDBJ whole genome shotgun (WGS) entry which is preliminary data.</text>
</comment>
<feature type="region of interest" description="Disordered" evidence="1">
    <location>
        <begin position="468"/>
        <end position="487"/>
    </location>
</feature>
<sequence>MIVKIMDAAGHDFPGVNYNDKKIEKGKGKLMLLKNFPSFINEDSDKQQVRDYLKAISYGNKKVQKPQFHTTISTKFTENSKEELTKIAEDFMDELGYGKQPFIVVFHNDTENNHIHIVTTRVDKLTGKKIDDSYEKLKAQKALGNTLEKLYGISSEEELKKLLNYKISCLHQLETLLDRNGFKLSKNVNDEEFFKILKNGVVQKIFSGGQLVFKNKKNGSRARQLTAIFSKYKTNYSNKVFKVEDFRKQEAMLPEEKKKDNWIPKIEFVSEIQKKLKDVFGVDLVFHHKDKNQPFGYTVIDHKTGAVYKGSEIMKMKELFEFTSDKMDKRLFESLKDYNIPNYESKRILQRFLGNQCREDEVKDFMLFENKKLKNKQTLYAVKNDVKEYLKTQNKEDVNIVKSEDGKYYVIHSRLHYIGELKPMIGEKKYQEFLNPQLQTAQHRETKGKNELSRVLNELFFELTKSSGMTKDPAENELKKRRKKRRM</sequence>
<dbReference type="RefSeq" id="WP_034676603.1">
    <property type="nucleotide sequence ID" value="NZ_FPAP01000001.1"/>
</dbReference>
<evidence type="ECO:0000313" key="4">
    <source>
        <dbReference type="Proteomes" id="UP000028713"/>
    </source>
</evidence>
<dbReference type="Pfam" id="PF03432">
    <property type="entry name" value="Relaxase"/>
    <property type="match status" value="1"/>
</dbReference>
<gene>
    <name evidence="3" type="ORF">IX39_12095</name>
</gene>
<dbReference type="InterPro" id="IPR005094">
    <property type="entry name" value="Endonuclease_MobA/VirD2"/>
</dbReference>
<dbReference type="STRING" id="236814.IX39_12095"/>
<dbReference type="OrthoDB" id="915634at2"/>
<evidence type="ECO:0000313" key="3">
    <source>
        <dbReference type="EMBL" id="KFF01317.1"/>
    </source>
</evidence>
<proteinExistence type="predicted"/>
<protein>
    <submittedName>
        <fullName evidence="3">Mobilization protein</fullName>
    </submittedName>
</protein>
<name>A0A085ZA53_9FLAO</name>
<dbReference type="EMBL" id="JPRP01000001">
    <property type="protein sequence ID" value="KFF01317.1"/>
    <property type="molecule type" value="Genomic_DNA"/>
</dbReference>
<evidence type="ECO:0000259" key="2">
    <source>
        <dbReference type="Pfam" id="PF03432"/>
    </source>
</evidence>